<dbReference type="Gene3D" id="1.10.150.720">
    <property type="entry name" value="Haloacid dehalogenase-like hydrolase"/>
    <property type="match status" value="1"/>
</dbReference>
<feature type="compositionally biased region" description="Low complexity" evidence="1">
    <location>
        <begin position="63"/>
        <end position="77"/>
    </location>
</feature>
<keyword evidence="3" id="KW-1185">Reference proteome</keyword>
<sequence length="91" mass="9699">MSSAAKRLVTFDAFGTLFKMKYPPGEVYASAARKHGCFVDEKAVGRDLRAGKPAHSTMRSKRMTSSSPISEVGMLGLKDGGGRYGGVSFPP</sequence>
<protein>
    <recommendedName>
        <fullName evidence="4">HAD-like domain-containing protein</fullName>
    </recommendedName>
</protein>
<dbReference type="AlphaFoldDB" id="A0A4P9VVA8"/>
<proteinExistence type="predicted"/>
<dbReference type="EMBL" id="ML001090">
    <property type="protein sequence ID" value="RKO83569.1"/>
    <property type="molecule type" value="Genomic_DNA"/>
</dbReference>
<name>A0A4P9VVA8_9FUNG</name>
<feature type="region of interest" description="Disordered" evidence="1">
    <location>
        <begin position="49"/>
        <end position="77"/>
    </location>
</feature>
<gene>
    <name evidence="2" type="ORF">BDK51DRAFT_38147</name>
</gene>
<dbReference type="Proteomes" id="UP000269721">
    <property type="component" value="Unassembled WGS sequence"/>
</dbReference>
<organism evidence="2 3">
    <name type="scientific">Blyttiomyces helicus</name>
    <dbReference type="NCBI Taxonomy" id="388810"/>
    <lineage>
        <taxon>Eukaryota</taxon>
        <taxon>Fungi</taxon>
        <taxon>Fungi incertae sedis</taxon>
        <taxon>Chytridiomycota</taxon>
        <taxon>Chytridiomycota incertae sedis</taxon>
        <taxon>Chytridiomycetes</taxon>
        <taxon>Chytridiomycetes incertae sedis</taxon>
        <taxon>Blyttiomyces</taxon>
    </lineage>
</organism>
<evidence type="ECO:0008006" key="4">
    <source>
        <dbReference type="Google" id="ProtNLM"/>
    </source>
</evidence>
<evidence type="ECO:0000313" key="2">
    <source>
        <dbReference type="EMBL" id="RKO83569.1"/>
    </source>
</evidence>
<dbReference type="InterPro" id="IPR044924">
    <property type="entry name" value="HAD-SF_hydro_IA_REG-2-like_cap"/>
</dbReference>
<dbReference type="InterPro" id="IPR023214">
    <property type="entry name" value="HAD_sf"/>
</dbReference>
<reference evidence="3" key="1">
    <citation type="journal article" date="2018" name="Nat. Microbiol.">
        <title>Leveraging single-cell genomics to expand the fungal tree of life.</title>
        <authorList>
            <person name="Ahrendt S.R."/>
            <person name="Quandt C.A."/>
            <person name="Ciobanu D."/>
            <person name="Clum A."/>
            <person name="Salamov A."/>
            <person name="Andreopoulos B."/>
            <person name="Cheng J.F."/>
            <person name="Woyke T."/>
            <person name="Pelin A."/>
            <person name="Henrissat B."/>
            <person name="Reynolds N.K."/>
            <person name="Benny G.L."/>
            <person name="Smith M.E."/>
            <person name="James T.Y."/>
            <person name="Grigoriev I.V."/>
        </authorList>
    </citation>
    <scope>NUCLEOTIDE SEQUENCE [LARGE SCALE GENOMIC DNA]</scope>
</reference>
<dbReference type="Gene3D" id="3.40.50.1000">
    <property type="entry name" value="HAD superfamily/HAD-like"/>
    <property type="match status" value="1"/>
</dbReference>
<dbReference type="OrthoDB" id="444127at2759"/>
<evidence type="ECO:0000313" key="3">
    <source>
        <dbReference type="Proteomes" id="UP000269721"/>
    </source>
</evidence>
<evidence type="ECO:0000256" key="1">
    <source>
        <dbReference type="SAM" id="MobiDB-lite"/>
    </source>
</evidence>
<accession>A0A4P9VVA8</accession>